<dbReference type="Gene3D" id="3.30.460.10">
    <property type="entry name" value="Beta Polymerase, domain 2"/>
    <property type="match status" value="1"/>
</dbReference>
<evidence type="ECO:0000256" key="7">
    <source>
        <dbReference type="ARBA" id="ARBA00022840"/>
    </source>
</evidence>
<dbReference type="Pfam" id="PF01909">
    <property type="entry name" value="NTP_transf_2"/>
    <property type="match status" value="1"/>
</dbReference>
<dbReference type="InterPro" id="IPR043519">
    <property type="entry name" value="NT_sf"/>
</dbReference>
<dbReference type="PANTHER" id="PTHR33571:SF12">
    <property type="entry name" value="BSL3053 PROTEIN"/>
    <property type="match status" value="1"/>
</dbReference>
<comment type="caution">
    <text evidence="11">The sequence shown here is derived from an EMBL/GenBank/DDBJ whole genome shotgun (WGS) entry which is preliminary data.</text>
</comment>
<evidence type="ECO:0000256" key="8">
    <source>
        <dbReference type="ARBA" id="ARBA00022842"/>
    </source>
</evidence>
<evidence type="ECO:0000259" key="10">
    <source>
        <dbReference type="Pfam" id="PF01909"/>
    </source>
</evidence>
<organism evidence="11 12">
    <name type="scientific">Pelomonas caseinilytica</name>
    <dbReference type="NCBI Taxonomy" id="2906763"/>
    <lineage>
        <taxon>Bacteria</taxon>
        <taxon>Pseudomonadati</taxon>
        <taxon>Pseudomonadota</taxon>
        <taxon>Betaproteobacteria</taxon>
        <taxon>Burkholderiales</taxon>
        <taxon>Sphaerotilaceae</taxon>
        <taxon>Roseateles</taxon>
    </lineage>
</organism>
<dbReference type="PANTHER" id="PTHR33571">
    <property type="entry name" value="SSL8005 PROTEIN"/>
    <property type="match status" value="1"/>
</dbReference>
<reference evidence="11 12" key="1">
    <citation type="submission" date="2021-12" db="EMBL/GenBank/DDBJ databases">
        <title>Genome seq of p7.</title>
        <authorList>
            <person name="Seo T."/>
        </authorList>
    </citation>
    <scope>NUCLEOTIDE SEQUENCE [LARGE SCALE GENOMIC DNA]</scope>
    <source>
        <strain evidence="11 12">P7</strain>
    </source>
</reference>
<keyword evidence="7" id="KW-0067">ATP-binding</keyword>
<evidence type="ECO:0000313" key="11">
    <source>
        <dbReference type="EMBL" id="MCE4540057.1"/>
    </source>
</evidence>
<evidence type="ECO:0000256" key="1">
    <source>
        <dbReference type="ARBA" id="ARBA00001946"/>
    </source>
</evidence>
<proteinExistence type="inferred from homology"/>
<keyword evidence="5" id="KW-0479">Metal-binding</keyword>
<dbReference type="Proteomes" id="UP001201463">
    <property type="component" value="Unassembled WGS sequence"/>
</dbReference>
<sequence>MHLSIARAQDRLADLCRRHHIARLEVFGSAARGEDFEPDSDADLLVAFEAGVRVGLQEWETLRLDLEQVLGRPVDLVQEGAVANPFVRRQIDRDRELLFAA</sequence>
<evidence type="ECO:0000313" key="12">
    <source>
        <dbReference type="Proteomes" id="UP001201463"/>
    </source>
</evidence>
<evidence type="ECO:0000256" key="3">
    <source>
        <dbReference type="ARBA" id="ARBA00022679"/>
    </source>
</evidence>
<feature type="domain" description="Polymerase nucleotidyl transferase" evidence="10">
    <location>
        <begin position="14"/>
        <end position="92"/>
    </location>
</feature>
<accession>A0ABS8XMB1</accession>
<evidence type="ECO:0000256" key="4">
    <source>
        <dbReference type="ARBA" id="ARBA00022695"/>
    </source>
</evidence>
<keyword evidence="4" id="KW-0548">Nucleotidyltransferase</keyword>
<name>A0ABS8XMB1_9BURK</name>
<evidence type="ECO:0000256" key="2">
    <source>
        <dbReference type="ARBA" id="ARBA00022649"/>
    </source>
</evidence>
<keyword evidence="6" id="KW-0547">Nucleotide-binding</keyword>
<evidence type="ECO:0000256" key="6">
    <source>
        <dbReference type="ARBA" id="ARBA00022741"/>
    </source>
</evidence>
<dbReference type="CDD" id="cd05403">
    <property type="entry name" value="NT_KNTase_like"/>
    <property type="match status" value="1"/>
</dbReference>
<keyword evidence="3" id="KW-0808">Transferase</keyword>
<evidence type="ECO:0000256" key="9">
    <source>
        <dbReference type="ARBA" id="ARBA00038276"/>
    </source>
</evidence>
<dbReference type="InterPro" id="IPR002934">
    <property type="entry name" value="Polymerase_NTP_transf_dom"/>
</dbReference>
<keyword evidence="12" id="KW-1185">Reference proteome</keyword>
<comment type="cofactor">
    <cofactor evidence="1">
        <name>Mg(2+)</name>
        <dbReference type="ChEBI" id="CHEBI:18420"/>
    </cofactor>
</comment>
<gene>
    <name evidence="11" type="ORF">LXT12_22660</name>
</gene>
<dbReference type="SUPFAM" id="SSF81301">
    <property type="entry name" value="Nucleotidyltransferase"/>
    <property type="match status" value="1"/>
</dbReference>
<dbReference type="RefSeq" id="WP_233394573.1">
    <property type="nucleotide sequence ID" value="NZ_JAJTWT010000012.1"/>
</dbReference>
<protein>
    <submittedName>
        <fullName evidence="11">Nucleotidyltransferase domain-containing protein</fullName>
    </submittedName>
</protein>
<dbReference type="EMBL" id="JAJTWT010000012">
    <property type="protein sequence ID" value="MCE4540057.1"/>
    <property type="molecule type" value="Genomic_DNA"/>
</dbReference>
<keyword evidence="2" id="KW-1277">Toxin-antitoxin system</keyword>
<dbReference type="InterPro" id="IPR052038">
    <property type="entry name" value="Type-VII_TA_antitoxin"/>
</dbReference>
<evidence type="ECO:0000256" key="5">
    <source>
        <dbReference type="ARBA" id="ARBA00022723"/>
    </source>
</evidence>
<keyword evidence="8" id="KW-0460">Magnesium</keyword>
<comment type="similarity">
    <text evidence="9">Belongs to the MntA antitoxin family.</text>
</comment>